<keyword evidence="3" id="KW-0378">Hydrolase</keyword>
<feature type="non-terminal residue" evidence="3">
    <location>
        <position position="112"/>
    </location>
</feature>
<accession>A0A9W7YDA9</accession>
<evidence type="ECO:0000313" key="3">
    <source>
        <dbReference type="EMBL" id="KAJ1729027.1"/>
    </source>
</evidence>
<dbReference type="GO" id="GO:0043829">
    <property type="term" value="F:tRNA-specific adenosine-37 deaminase activity"/>
    <property type="evidence" value="ECO:0007669"/>
    <property type="project" value="UniProtKB-EC"/>
</dbReference>
<feature type="domain" description="A to I editase" evidence="2">
    <location>
        <begin position="40"/>
        <end position="112"/>
    </location>
</feature>
<feature type="region of interest" description="Disordered" evidence="1">
    <location>
        <begin position="11"/>
        <end position="32"/>
    </location>
</feature>
<dbReference type="Proteomes" id="UP001143981">
    <property type="component" value="Unassembled WGS sequence"/>
</dbReference>
<dbReference type="AlphaFoldDB" id="A0A9W7YDA9"/>
<dbReference type="GO" id="GO:0005737">
    <property type="term" value="C:cytoplasm"/>
    <property type="evidence" value="ECO:0007669"/>
    <property type="project" value="TreeGrafter"/>
</dbReference>
<dbReference type="GO" id="GO:0006396">
    <property type="term" value="P:RNA processing"/>
    <property type="evidence" value="ECO:0007669"/>
    <property type="project" value="InterPro"/>
</dbReference>
<dbReference type="GO" id="GO:0005730">
    <property type="term" value="C:nucleolus"/>
    <property type="evidence" value="ECO:0007669"/>
    <property type="project" value="TreeGrafter"/>
</dbReference>
<dbReference type="GO" id="GO:0003726">
    <property type="term" value="F:double-stranded RNA adenosine deaminase activity"/>
    <property type="evidence" value="ECO:0007669"/>
    <property type="project" value="TreeGrafter"/>
</dbReference>
<dbReference type="Pfam" id="PF02137">
    <property type="entry name" value="A_deamin"/>
    <property type="match status" value="1"/>
</dbReference>
<reference evidence="3" key="1">
    <citation type="submission" date="2022-07" db="EMBL/GenBank/DDBJ databases">
        <title>Phylogenomic reconstructions and comparative analyses of Kickxellomycotina fungi.</title>
        <authorList>
            <person name="Reynolds N.K."/>
            <person name="Stajich J.E."/>
            <person name="Barry K."/>
            <person name="Grigoriev I.V."/>
            <person name="Crous P."/>
            <person name="Smith M.E."/>
        </authorList>
    </citation>
    <scope>NUCLEOTIDE SEQUENCE</scope>
    <source>
        <strain evidence="3">BCRC 34381</strain>
    </source>
</reference>
<dbReference type="EC" id="3.5.4.34" evidence="3"/>
<dbReference type="GO" id="GO:0003725">
    <property type="term" value="F:double-stranded RNA binding"/>
    <property type="evidence" value="ECO:0007669"/>
    <property type="project" value="TreeGrafter"/>
</dbReference>
<dbReference type="PANTHER" id="PTHR10910">
    <property type="entry name" value="EUKARYOTE SPECIFIC DSRNA BINDING PROTEIN"/>
    <property type="match status" value="1"/>
</dbReference>
<dbReference type="InterPro" id="IPR002466">
    <property type="entry name" value="A_deamin"/>
</dbReference>
<proteinExistence type="predicted"/>
<dbReference type="OrthoDB" id="10268011at2759"/>
<protein>
    <submittedName>
        <fullName evidence="3">tRNA-specific adenosine deaminase 1</fullName>
        <ecNumber evidence="3">3.5.4.34</ecNumber>
    </submittedName>
</protein>
<name>A0A9W7YDA9_9FUNG</name>
<evidence type="ECO:0000259" key="2">
    <source>
        <dbReference type="PROSITE" id="PS50141"/>
    </source>
</evidence>
<dbReference type="EMBL" id="JANBOI010000688">
    <property type="protein sequence ID" value="KAJ1729027.1"/>
    <property type="molecule type" value="Genomic_DNA"/>
</dbReference>
<organism evidence="3 4">
    <name type="scientific">Coemansia biformis</name>
    <dbReference type="NCBI Taxonomy" id="1286918"/>
    <lineage>
        <taxon>Eukaryota</taxon>
        <taxon>Fungi</taxon>
        <taxon>Fungi incertae sedis</taxon>
        <taxon>Zoopagomycota</taxon>
        <taxon>Kickxellomycotina</taxon>
        <taxon>Kickxellomycetes</taxon>
        <taxon>Kickxellales</taxon>
        <taxon>Kickxellaceae</taxon>
        <taxon>Coemansia</taxon>
    </lineage>
</organism>
<dbReference type="PROSITE" id="PS50141">
    <property type="entry name" value="A_DEAMIN_EDITASE"/>
    <property type="match status" value="1"/>
</dbReference>
<keyword evidence="4" id="KW-1185">Reference proteome</keyword>
<gene>
    <name evidence="3" type="primary">ADAT1</name>
    <name evidence="3" type="ORF">LPJ61_003727</name>
</gene>
<evidence type="ECO:0000256" key="1">
    <source>
        <dbReference type="SAM" id="MobiDB-lite"/>
    </source>
</evidence>
<dbReference type="GO" id="GO:0006382">
    <property type="term" value="P:adenosine to inosine editing"/>
    <property type="evidence" value="ECO:0007669"/>
    <property type="project" value="TreeGrafter"/>
</dbReference>
<evidence type="ECO:0000313" key="4">
    <source>
        <dbReference type="Proteomes" id="UP001143981"/>
    </source>
</evidence>
<sequence>MQADESRLAIMPLSDMRGHQDPTATGVLRTKPGRTDAIPTLSMSCSDKIARWNVLGVQGSLLALFIEPIYLATVVVGDGYDHAPIERALNQRVANIDTTSLPAGFRVNQCAV</sequence>
<dbReference type="PANTHER" id="PTHR10910:SF62">
    <property type="entry name" value="AT07585P-RELATED"/>
    <property type="match status" value="1"/>
</dbReference>
<comment type="caution">
    <text evidence="3">The sequence shown here is derived from an EMBL/GenBank/DDBJ whole genome shotgun (WGS) entry which is preliminary data.</text>
</comment>